<feature type="compositionally biased region" description="Polar residues" evidence="1">
    <location>
        <begin position="354"/>
        <end position="364"/>
    </location>
</feature>
<feature type="region of interest" description="Disordered" evidence="1">
    <location>
        <begin position="413"/>
        <end position="438"/>
    </location>
</feature>
<accession>A0ABM1C1S8</accession>
<reference evidence="3" key="1">
    <citation type="submission" date="2025-08" db="UniProtKB">
        <authorList>
            <consortium name="RefSeq"/>
        </authorList>
    </citation>
    <scope>IDENTIFICATION</scope>
    <source>
        <tissue evidence="3">Muscle</tissue>
    </source>
</reference>
<dbReference type="Proteomes" id="UP000694941">
    <property type="component" value="Unplaced"/>
</dbReference>
<dbReference type="Gene3D" id="1.10.472.10">
    <property type="entry name" value="Cyclin-like"/>
    <property type="match status" value="1"/>
</dbReference>
<feature type="compositionally biased region" description="Basic residues" evidence="1">
    <location>
        <begin position="413"/>
        <end position="427"/>
    </location>
</feature>
<organism evidence="2 3">
    <name type="scientific">Limulus polyphemus</name>
    <name type="common">Atlantic horseshoe crab</name>
    <dbReference type="NCBI Taxonomy" id="6850"/>
    <lineage>
        <taxon>Eukaryota</taxon>
        <taxon>Metazoa</taxon>
        <taxon>Ecdysozoa</taxon>
        <taxon>Arthropoda</taxon>
        <taxon>Chelicerata</taxon>
        <taxon>Merostomata</taxon>
        <taxon>Xiphosura</taxon>
        <taxon>Limulidae</taxon>
        <taxon>Limulus</taxon>
    </lineage>
</organism>
<dbReference type="SUPFAM" id="SSF47954">
    <property type="entry name" value="Cyclin-like"/>
    <property type="match status" value="1"/>
</dbReference>
<sequence length="483" mass="53717">MCLQCRPTTVSCVCIKLACERSNWDLPQLIDGREWFWFVDKGLTREILEELAAEFSTVLEKCPSRVKRKMQSLSSVKKEVHSAEKHPKVECIKTGTPVRMIEKPSQDCKKDSALCNSASVSRPQAIIKPSTNGQSLTDHRTHINVNLVTNVTMPTENLMMKSDGQQEPSIAFCSVSQSLSENRQLANNYPSHIKCHSSILSNEEHRLVHNHPNSFLRSSSGNDALFQDFSSNDSSSKDFIQKLPTIQMVGTSVAESNVQRELSTTFVQSVSHSTSSSLPPIMKLEGSEVVGSVSTLSEPKYHSNGTSVCSQVNKDLNIMYKNDNSLDSKSQSSQETTHEKFKSSKRRSPRIEKMSNSFRSGTLTNSVKDGVKITAGTLTNSVKDGVKITSGTLTNSIKDGVKITSGTLLERTSKRKHHEKHKHKRSGKEKSTDYISSPSQPVSLKITINRVLSLPRESTLRVLILYVCQYWVYDSQISALSES</sequence>
<feature type="compositionally biased region" description="Polar residues" evidence="1">
    <location>
        <begin position="322"/>
        <end position="335"/>
    </location>
</feature>
<dbReference type="RefSeq" id="XP_013792728.1">
    <property type="nucleotide sequence ID" value="XM_013937274.2"/>
</dbReference>
<keyword evidence="2" id="KW-1185">Reference proteome</keyword>
<protein>
    <submittedName>
        <fullName evidence="3">Cyclin-T2-like</fullName>
    </submittedName>
</protein>
<dbReference type="Pfam" id="PF21797">
    <property type="entry name" value="CycT2-like_C"/>
    <property type="match status" value="1"/>
</dbReference>
<dbReference type="GeneID" id="106476631"/>
<evidence type="ECO:0000313" key="3">
    <source>
        <dbReference type="RefSeq" id="XP_013792728.1"/>
    </source>
</evidence>
<evidence type="ECO:0000313" key="2">
    <source>
        <dbReference type="Proteomes" id="UP000694941"/>
    </source>
</evidence>
<proteinExistence type="predicted"/>
<gene>
    <name evidence="3" type="primary">LOC106476631</name>
</gene>
<evidence type="ECO:0000256" key="1">
    <source>
        <dbReference type="SAM" id="MobiDB-lite"/>
    </source>
</evidence>
<dbReference type="InterPro" id="IPR036915">
    <property type="entry name" value="Cyclin-like_sf"/>
</dbReference>
<feature type="region of interest" description="Disordered" evidence="1">
    <location>
        <begin position="322"/>
        <end position="364"/>
    </location>
</feature>
<name>A0ABM1C1S8_LIMPO</name>